<dbReference type="Proteomes" id="UP000028013">
    <property type="component" value="Unassembled WGS sequence"/>
</dbReference>
<proteinExistence type="predicted"/>
<evidence type="ECO:0000313" key="1">
    <source>
        <dbReference type="EMBL" id="KDS63672.1"/>
    </source>
</evidence>
<feature type="non-terminal residue" evidence="1">
    <location>
        <position position="76"/>
    </location>
</feature>
<comment type="caution">
    <text evidence="1">The sequence shown here is derived from an EMBL/GenBank/DDBJ whole genome shotgun (WGS) entry which is preliminary data.</text>
</comment>
<protein>
    <submittedName>
        <fullName evidence="1">Uncharacterized protein</fullName>
    </submittedName>
</protein>
<dbReference type="AlphaFoldDB" id="A0A078SNT9"/>
<organism evidence="1 2">
    <name type="scientific">Bacteroides uniformis str. 3978 T3 ii</name>
    <dbReference type="NCBI Taxonomy" id="1339349"/>
    <lineage>
        <taxon>Bacteria</taxon>
        <taxon>Pseudomonadati</taxon>
        <taxon>Bacteroidota</taxon>
        <taxon>Bacteroidia</taxon>
        <taxon>Bacteroidales</taxon>
        <taxon>Bacteroidaceae</taxon>
        <taxon>Bacteroides</taxon>
    </lineage>
</organism>
<sequence>MYTVALFVMASACSTKPESKPYNWEDDLYQRLLTDFCMTESQVKDYIRKYIPDVTDEQMRQWEASKALECMMLDGE</sequence>
<evidence type="ECO:0000313" key="2">
    <source>
        <dbReference type="Proteomes" id="UP000028013"/>
    </source>
</evidence>
<dbReference type="EMBL" id="JNHN01000028">
    <property type="protein sequence ID" value="KDS63672.1"/>
    <property type="molecule type" value="Genomic_DNA"/>
</dbReference>
<gene>
    <name evidence="1" type="ORF">M094_3400</name>
</gene>
<accession>A0A078SNT9</accession>
<name>A0A078SNT9_BACUN</name>
<reference evidence="1 2" key="1">
    <citation type="submission" date="2014-04" db="EMBL/GenBank/DDBJ databases">
        <authorList>
            <person name="Sears C."/>
            <person name="Carroll K."/>
            <person name="Sack B.R."/>
            <person name="Qadri F."/>
            <person name="Myers L.L."/>
            <person name="Chung G.-T."/>
            <person name="Escheverria P."/>
            <person name="Fraser C.M."/>
            <person name="Sadzewicz L."/>
            <person name="Shefchek K.A."/>
            <person name="Tallon L."/>
            <person name="Das S.P."/>
            <person name="Daugherty S."/>
            <person name="Mongodin E.F."/>
        </authorList>
    </citation>
    <scope>NUCLEOTIDE SEQUENCE [LARGE SCALE GENOMIC DNA]</scope>
    <source>
        <strain evidence="1 2">3978 T3 ii</strain>
    </source>
</reference>